<feature type="domain" description="Histidine-specific methyltransferase SAM-dependent" evidence="3">
    <location>
        <begin position="11"/>
        <end position="310"/>
    </location>
</feature>
<accession>A0A5C7EXR6</accession>
<evidence type="ECO:0000259" key="3">
    <source>
        <dbReference type="Pfam" id="PF10017"/>
    </source>
</evidence>
<keyword evidence="2 4" id="KW-0808">Transferase</keyword>
<evidence type="ECO:0000313" key="5">
    <source>
        <dbReference type="Proteomes" id="UP000321201"/>
    </source>
</evidence>
<keyword evidence="1 4" id="KW-0489">Methyltransferase</keyword>
<dbReference type="PANTHER" id="PTHR43397:SF1">
    <property type="entry name" value="ERGOTHIONEINE BIOSYNTHESIS PROTEIN 1"/>
    <property type="match status" value="1"/>
</dbReference>
<dbReference type="InterPro" id="IPR035094">
    <property type="entry name" value="EgtD"/>
</dbReference>
<dbReference type="InterPro" id="IPR017804">
    <property type="entry name" value="MeTrfase_EgtD-like"/>
</dbReference>
<dbReference type="InterPro" id="IPR019257">
    <property type="entry name" value="MeTrfase_dom"/>
</dbReference>
<sequence length="312" mass="35516">MHVQAPVVDRFREDVLAGLARVPKRVPPKYFYDERGSRLFEAICELPEYPITRVETALMQRHSEEMAACLGKDVWLIEYGSGNSRKSRLLLEALRPAVYMPIDISVEMLERTARELALRYPWLRIEAVWADYAEAWELPPVAAGARRVAYFPGSSIGNFDPEEARRFLASAARLVGAGGGMLIGIDLKRGVDRLTRAYDDPQGVTAQFNLNLLVRINRELQGDFVLERFRHVAFYNEARGRVEMHLQSITHQQVAVAGRRFGFFAGEAMHTENSYKYSVEEFEELARTAGFSPRRRWLAGEDPFAVLYLEAA</sequence>
<organism evidence="4 5">
    <name type="scientific">Pelomicrobium methylotrophicum</name>
    <dbReference type="NCBI Taxonomy" id="2602750"/>
    <lineage>
        <taxon>Bacteria</taxon>
        <taxon>Pseudomonadati</taxon>
        <taxon>Pseudomonadota</taxon>
        <taxon>Hydrogenophilia</taxon>
        <taxon>Hydrogenophilia incertae sedis</taxon>
        <taxon>Pelomicrobium</taxon>
    </lineage>
</organism>
<evidence type="ECO:0000313" key="4">
    <source>
        <dbReference type="EMBL" id="TXF13068.1"/>
    </source>
</evidence>
<gene>
    <name evidence="4" type="primary">egtD</name>
    <name evidence="4" type="ORF">FR698_03080</name>
</gene>
<dbReference type="InterPro" id="IPR029063">
    <property type="entry name" value="SAM-dependent_MTases_sf"/>
</dbReference>
<dbReference type="Gene3D" id="3.40.50.150">
    <property type="entry name" value="Vaccinia Virus protein VP39"/>
    <property type="match status" value="1"/>
</dbReference>
<dbReference type="PIRSF" id="PIRSF018005">
    <property type="entry name" value="UCP018005"/>
    <property type="match status" value="1"/>
</dbReference>
<reference evidence="4 5" key="1">
    <citation type="submission" date="2019-08" db="EMBL/GenBank/DDBJ databases">
        <title>Pelomicrobium methylotrophicum gen. nov., sp. nov. a moderately thermophilic, facultatively anaerobic, lithoautotrophic and methylotrophic bacterium isolated from a terrestrial mud volcano.</title>
        <authorList>
            <person name="Slobodkina G.B."/>
            <person name="Merkel A.Y."/>
            <person name="Slobodkin A.I."/>
        </authorList>
    </citation>
    <scope>NUCLEOTIDE SEQUENCE [LARGE SCALE GENOMIC DNA]</scope>
    <source>
        <strain evidence="4 5">SM250</strain>
    </source>
</reference>
<evidence type="ECO:0000256" key="1">
    <source>
        <dbReference type="ARBA" id="ARBA00022603"/>
    </source>
</evidence>
<protein>
    <submittedName>
        <fullName evidence="4">L-histidine N(Alpha)-methyltransferase</fullName>
        <ecNumber evidence="4">2.1.1.44</ecNumber>
    </submittedName>
</protein>
<evidence type="ECO:0000256" key="2">
    <source>
        <dbReference type="ARBA" id="ARBA00022679"/>
    </source>
</evidence>
<proteinExistence type="predicted"/>
<dbReference type="NCBIfam" id="TIGR03438">
    <property type="entry name" value="egtD_ergothio"/>
    <property type="match status" value="1"/>
</dbReference>
<dbReference type="PANTHER" id="PTHR43397">
    <property type="entry name" value="ERGOTHIONEINE BIOSYNTHESIS PROTEIN 1"/>
    <property type="match status" value="1"/>
</dbReference>
<dbReference type="EC" id="2.1.1.44" evidence="4"/>
<dbReference type="GO" id="GO:0052706">
    <property type="term" value="F:L-histidine N(alpha)-methyltransferase activity"/>
    <property type="evidence" value="ECO:0007669"/>
    <property type="project" value="UniProtKB-EC"/>
</dbReference>
<dbReference type="SUPFAM" id="SSF53335">
    <property type="entry name" value="S-adenosyl-L-methionine-dependent methyltransferases"/>
    <property type="match status" value="1"/>
</dbReference>
<dbReference type="AlphaFoldDB" id="A0A5C7EXR6"/>
<dbReference type="InterPro" id="IPR051128">
    <property type="entry name" value="EgtD_Methyltrsf_superfamily"/>
</dbReference>
<name>A0A5C7EXR6_9PROT</name>
<dbReference type="InParanoid" id="A0A5C7EXR6"/>
<dbReference type="EMBL" id="VPFL01000003">
    <property type="protein sequence ID" value="TXF13068.1"/>
    <property type="molecule type" value="Genomic_DNA"/>
</dbReference>
<dbReference type="Proteomes" id="UP000321201">
    <property type="component" value="Unassembled WGS sequence"/>
</dbReference>
<keyword evidence="5" id="KW-1185">Reference proteome</keyword>
<dbReference type="OrthoDB" id="5289726at2"/>
<comment type="caution">
    <text evidence="4">The sequence shown here is derived from an EMBL/GenBank/DDBJ whole genome shotgun (WGS) entry which is preliminary data.</text>
</comment>
<dbReference type="GO" id="GO:0032259">
    <property type="term" value="P:methylation"/>
    <property type="evidence" value="ECO:0007669"/>
    <property type="project" value="UniProtKB-KW"/>
</dbReference>
<dbReference type="Pfam" id="PF10017">
    <property type="entry name" value="Methyltransf_33"/>
    <property type="match status" value="1"/>
</dbReference>